<dbReference type="RefSeq" id="XP_009172308.1">
    <property type="nucleotide sequence ID" value="XM_009174044.1"/>
</dbReference>
<evidence type="ECO:0000256" key="1">
    <source>
        <dbReference type="ARBA" id="ARBA00004141"/>
    </source>
</evidence>
<keyword evidence="9" id="KW-0472">Membrane</keyword>
<dbReference type="CTD" id="20322467"/>
<dbReference type="PANTHER" id="PTHR10027">
    <property type="entry name" value="CALCIUM-ACTIVATED POTASSIUM CHANNEL ALPHA CHAIN"/>
    <property type="match status" value="1"/>
</dbReference>
<accession>A0A074ZE43</accession>
<dbReference type="InterPro" id="IPR047871">
    <property type="entry name" value="K_chnl_Slo-like"/>
</dbReference>
<keyword evidence="15" id="KW-1185">Reference proteome</keyword>
<evidence type="ECO:0000256" key="4">
    <source>
        <dbReference type="ARBA" id="ARBA00022692"/>
    </source>
</evidence>
<evidence type="ECO:0000259" key="13">
    <source>
        <dbReference type="Pfam" id="PF22614"/>
    </source>
</evidence>
<evidence type="ECO:0000313" key="15">
    <source>
        <dbReference type="Proteomes" id="UP000054324"/>
    </source>
</evidence>
<organism evidence="14 15">
    <name type="scientific">Opisthorchis viverrini</name>
    <name type="common">Southeast Asian liver fluke</name>
    <dbReference type="NCBI Taxonomy" id="6198"/>
    <lineage>
        <taxon>Eukaryota</taxon>
        <taxon>Metazoa</taxon>
        <taxon>Spiralia</taxon>
        <taxon>Lophotrochozoa</taxon>
        <taxon>Platyhelminthes</taxon>
        <taxon>Trematoda</taxon>
        <taxon>Digenea</taxon>
        <taxon>Opisthorchiida</taxon>
        <taxon>Opisthorchiata</taxon>
        <taxon>Opisthorchiidae</taxon>
        <taxon>Opisthorchis</taxon>
    </lineage>
</organism>
<keyword evidence="2" id="KW-0813">Transport</keyword>
<reference evidence="14 15" key="1">
    <citation type="submission" date="2013-11" db="EMBL/GenBank/DDBJ databases">
        <title>Opisthorchis viverrini - life in the bile duct.</title>
        <authorList>
            <person name="Young N.D."/>
            <person name="Nagarajan N."/>
            <person name="Lin S.J."/>
            <person name="Korhonen P.K."/>
            <person name="Jex A.R."/>
            <person name="Hall R.S."/>
            <person name="Safavi-Hemami H."/>
            <person name="Kaewkong W."/>
            <person name="Bertrand D."/>
            <person name="Gao S."/>
            <person name="Seet Q."/>
            <person name="Wongkham S."/>
            <person name="Teh B.T."/>
            <person name="Wongkham C."/>
            <person name="Intapan P.M."/>
            <person name="Maleewong W."/>
            <person name="Yang X."/>
            <person name="Hu M."/>
            <person name="Wang Z."/>
            <person name="Hofmann A."/>
            <person name="Sternberg P.W."/>
            <person name="Tan P."/>
            <person name="Wang J."/>
            <person name="Gasser R.B."/>
        </authorList>
    </citation>
    <scope>NUCLEOTIDE SEQUENCE [LARGE SCALE GENOMIC DNA]</scope>
</reference>
<gene>
    <name evidence="14" type="ORF">T265_08288</name>
</gene>
<dbReference type="OrthoDB" id="10035564at2759"/>
<evidence type="ECO:0000256" key="7">
    <source>
        <dbReference type="ARBA" id="ARBA00022989"/>
    </source>
</evidence>
<comment type="subcellular location">
    <subcellularLocation>
        <location evidence="1">Membrane</location>
        <topology evidence="1">Multi-pass membrane protein</topology>
    </subcellularLocation>
</comment>
<feature type="region of interest" description="Disordered" evidence="11">
    <location>
        <begin position="1"/>
        <end position="25"/>
    </location>
</feature>
<dbReference type="InterPro" id="IPR003148">
    <property type="entry name" value="RCK_N"/>
</dbReference>
<dbReference type="GO" id="GO:0005267">
    <property type="term" value="F:potassium channel activity"/>
    <property type="evidence" value="ECO:0007669"/>
    <property type="project" value="UniProtKB-KW"/>
</dbReference>
<proteinExistence type="predicted"/>
<dbReference type="GeneID" id="20322467"/>
<dbReference type="EMBL" id="KL596829">
    <property type="protein sequence ID" value="KER23922.1"/>
    <property type="molecule type" value="Genomic_DNA"/>
</dbReference>
<dbReference type="Pfam" id="PF22614">
    <property type="entry name" value="Slo-like_RCK"/>
    <property type="match status" value="2"/>
</dbReference>
<dbReference type="Gene3D" id="3.40.50.720">
    <property type="entry name" value="NAD(P)-binding Rossmann-like Domain"/>
    <property type="match status" value="1"/>
</dbReference>
<keyword evidence="10" id="KW-0407">Ion channel</keyword>
<evidence type="ECO:0000256" key="11">
    <source>
        <dbReference type="SAM" id="MobiDB-lite"/>
    </source>
</evidence>
<evidence type="ECO:0000256" key="3">
    <source>
        <dbReference type="ARBA" id="ARBA00022538"/>
    </source>
</evidence>
<dbReference type="InterPro" id="IPR003929">
    <property type="entry name" value="K_chnl_BK_asu"/>
</dbReference>
<feature type="domain" description="RCK N-terminal" evidence="13">
    <location>
        <begin position="246"/>
        <end position="288"/>
    </location>
</feature>
<sequence length="608" mass="68469">MRTLPVANRLATGRSRGLPGCPNLDRGSREAEVGFEPRTFRKSHRELVVVGGKCKCITVFIERTGTHAATPHLEDQETVFVRPLTSVRGEMAQWLEHEFTDRKVRDSNPPSASQLSPSSHVIVCGSINYQSVSVFMHAFVNADRGRFDKNIMMLFMSETNPDTRLKALLKRESVHATFLRGDATSPKDLKRAKKLTARTPLTSISRHFLQRLQPSTDGVTGTPSWKAYNTKTPKLFVISFTPFCQARFAEAVIVLSDGQSSDPAKDDWENIMRVVSVKNLHSKCRILCVLTMMDNKVSVKCAAIALESGFFPLPLRDTGLCSRILSDKCLVVRPTYDARHEHHTNECTQKLMVESGNLSFKQNLIALMSNIPGWREGRTDEFDRAICTTQLKLGLMSLNCLARGASTLLTNLMVKVPIPTKLDETILNSATEVAANGYYTLPPSHCLTFSVSFSPFTWLCKKSPLKKKRFPAWIRNYFRGTRYGLYTVKFSPSFDEMPFQTVVSIAMQNLQLLLVAVHIYSQKDTVEQIVINPGTYLRINSQQMRAIVLADSFLHAQHSRPVSPFLGLIREAQSPSFRQPYVLLEPRSDCFRETHSFANQSGFHERLS</sequence>
<dbReference type="GO" id="GO:0016020">
    <property type="term" value="C:membrane"/>
    <property type="evidence" value="ECO:0007669"/>
    <property type="project" value="UniProtKB-SubCell"/>
</dbReference>
<keyword evidence="8" id="KW-0406">Ion transport</keyword>
<dbReference type="KEGG" id="ovi:T265_08288"/>
<evidence type="ECO:0000256" key="2">
    <source>
        <dbReference type="ARBA" id="ARBA00022448"/>
    </source>
</evidence>
<feature type="domain" description="RCK N-terminal" evidence="13">
    <location>
        <begin position="118"/>
        <end position="197"/>
    </location>
</feature>
<evidence type="ECO:0000256" key="9">
    <source>
        <dbReference type="ARBA" id="ARBA00023136"/>
    </source>
</evidence>
<dbReference type="Pfam" id="PF03493">
    <property type="entry name" value="BK_channel_a"/>
    <property type="match status" value="1"/>
</dbReference>
<keyword evidence="6" id="KW-0630">Potassium</keyword>
<protein>
    <submittedName>
        <fullName evidence="14">Uncharacterized protein</fullName>
    </submittedName>
</protein>
<dbReference type="PANTHER" id="PTHR10027:SF33">
    <property type="entry name" value="CALCIUM-ACTIVATED POTASSIUM CHANNEL SUBUNIT ALPHA-1-RELATED"/>
    <property type="match status" value="1"/>
</dbReference>
<keyword evidence="5" id="KW-0631">Potassium channel</keyword>
<keyword evidence="3" id="KW-0633">Potassium transport</keyword>
<keyword evidence="4" id="KW-0812">Transmembrane</keyword>
<dbReference type="Proteomes" id="UP000054324">
    <property type="component" value="Unassembled WGS sequence"/>
</dbReference>
<feature type="domain" description="Calcium-activated potassium channel BK alpha subunit" evidence="12">
    <location>
        <begin position="383"/>
        <end position="446"/>
    </location>
</feature>
<evidence type="ECO:0000313" key="14">
    <source>
        <dbReference type="EMBL" id="KER23922.1"/>
    </source>
</evidence>
<name>A0A074ZE43_OPIVI</name>
<dbReference type="AlphaFoldDB" id="A0A074ZE43"/>
<evidence type="ECO:0000259" key="12">
    <source>
        <dbReference type="Pfam" id="PF03493"/>
    </source>
</evidence>
<evidence type="ECO:0000256" key="8">
    <source>
        <dbReference type="ARBA" id="ARBA00023065"/>
    </source>
</evidence>
<evidence type="ECO:0000256" key="10">
    <source>
        <dbReference type="ARBA" id="ARBA00023303"/>
    </source>
</evidence>
<keyword evidence="7" id="KW-1133">Transmembrane helix</keyword>
<evidence type="ECO:0000256" key="5">
    <source>
        <dbReference type="ARBA" id="ARBA00022826"/>
    </source>
</evidence>
<evidence type="ECO:0000256" key="6">
    <source>
        <dbReference type="ARBA" id="ARBA00022958"/>
    </source>
</evidence>